<dbReference type="AlphaFoldDB" id="A0A4P9ZMZ6"/>
<dbReference type="EMBL" id="ML003642">
    <property type="protein sequence ID" value="RKP33680.1"/>
    <property type="molecule type" value="Genomic_DNA"/>
</dbReference>
<protein>
    <submittedName>
        <fullName evidence="2">Uncharacterized protein</fullName>
    </submittedName>
</protein>
<reference evidence="3" key="1">
    <citation type="journal article" date="2018" name="Nat. Microbiol.">
        <title>Leveraging single-cell genomics to expand the fungal tree of life.</title>
        <authorList>
            <person name="Ahrendt S.R."/>
            <person name="Quandt C.A."/>
            <person name="Ciobanu D."/>
            <person name="Clum A."/>
            <person name="Salamov A."/>
            <person name="Andreopoulos B."/>
            <person name="Cheng J.F."/>
            <person name="Woyke T."/>
            <person name="Pelin A."/>
            <person name="Henrissat B."/>
            <person name="Reynolds N.K."/>
            <person name="Benny G.L."/>
            <person name="Smith M.E."/>
            <person name="James T.Y."/>
            <person name="Grigoriev I.V."/>
        </authorList>
    </citation>
    <scope>NUCLEOTIDE SEQUENCE [LARGE SCALE GENOMIC DNA]</scope>
    <source>
        <strain evidence="3">RSA 468</strain>
    </source>
</reference>
<accession>A0A4P9ZMZ6</accession>
<organism evidence="2 3">
    <name type="scientific">Dimargaris cristalligena</name>
    <dbReference type="NCBI Taxonomy" id="215637"/>
    <lineage>
        <taxon>Eukaryota</taxon>
        <taxon>Fungi</taxon>
        <taxon>Fungi incertae sedis</taxon>
        <taxon>Zoopagomycota</taxon>
        <taxon>Kickxellomycotina</taxon>
        <taxon>Dimargaritomycetes</taxon>
        <taxon>Dimargaritales</taxon>
        <taxon>Dimargaritaceae</taxon>
        <taxon>Dimargaris</taxon>
    </lineage>
</organism>
<proteinExistence type="predicted"/>
<keyword evidence="3" id="KW-1185">Reference proteome</keyword>
<dbReference type="Proteomes" id="UP000268162">
    <property type="component" value="Unassembled WGS sequence"/>
</dbReference>
<evidence type="ECO:0000313" key="3">
    <source>
        <dbReference type="Proteomes" id="UP000268162"/>
    </source>
</evidence>
<name>A0A4P9ZMZ6_9FUNG</name>
<sequence length="184" mass="20530">MYRDTLNKLAKLLTRGRDRSPTPGRGNHHQQQQQPSSSVIPGFPGPMLVEYFSELSRGFFKVLELMLSQQEEVEDVTRDIRPLLTIWTDLLYRPQWRADQQWDKLGAATSEGGGSPADTPGSSHGGTADNSSVTSHDASSTHSKSNSGHEAIQSSVFYYPPVEGQQVQPVLDALDKIRHYFYVK</sequence>
<evidence type="ECO:0000313" key="2">
    <source>
        <dbReference type="EMBL" id="RKP33680.1"/>
    </source>
</evidence>
<feature type="compositionally biased region" description="Polar residues" evidence="1">
    <location>
        <begin position="128"/>
        <end position="148"/>
    </location>
</feature>
<feature type="region of interest" description="Disordered" evidence="1">
    <location>
        <begin position="106"/>
        <end position="148"/>
    </location>
</feature>
<evidence type="ECO:0000256" key="1">
    <source>
        <dbReference type="SAM" id="MobiDB-lite"/>
    </source>
</evidence>
<feature type="region of interest" description="Disordered" evidence="1">
    <location>
        <begin position="13"/>
        <end position="42"/>
    </location>
</feature>
<gene>
    <name evidence="2" type="ORF">BJ085DRAFT_40062</name>
</gene>